<dbReference type="EMBL" id="BQNB010012555">
    <property type="protein sequence ID" value="GJT05033.1"/>
    <property type="molecule type" value="Genomic_DNA"/>
</dbReference>
<name>A0ABQ5ARM5_9ASTR</name>
<keyword evidence="3" id="KW-1185">Reference proteome</keyword>
<comment type="caution">
    <text evidence="2">The sequence shown here is derived from an EMBL/GenBank/DDBJ whole genome shotgun (WGS) entry which is preliminary data.</text>
</comment>
<feature type="compositionally biased region" description="Basic and acidic residues" evidence="1">
    <location>
        <begin position="117"/>
        <end position="141"/>
    </location>
</feature>
<evidence type="ECO:0000313" key="2">
    <source>
        <dbReference type="EMBL" id="GJT05033.1"/>
    </source>
</evidence>
<accession>A0ABQ5ARM5</accession>
<organism evidence="2 3">
    <name type="scientific">Tanacetum coccineum</name>
    <dbReference type="NCBI Taxonomy" id="301880"/>
    <lineage>
        <taxon>Eukaryota</taxon>
        <taxon>Viridiplantae</taxon>
        <taxon>Streptophyta</taxon>
        <taxon>Embryophyta</taxon>
        <taxon>Tracheophyta</taxon>
        <taxon>Spermatophyta</taxon>
        <taxon>Magnoliopsida</taxon>
        <taxon>eudicotyledons</taxon>
        <taxon>Gunneridae</taxon>
        <taxon>Pentapetalae</taxon>
        <taxon>asterids</taxon>
        <taxon>campanulids</taxon>
        <taxon>Asterales</taxon>
        <taxon>Asteraceae</taxon>
        <taxon>Asteroideae</taxon>
        <taxon>Anthemideae</taxon>
        <taxon>Anthemidinae</taxon>
        <taxon>Tanacetum</taxon>
    </lineage>
</organism>
<feature type="compositionally biased region" description="Acidic residues" evidence="1">
    <location>
        <begin position="149"/>
        <end position="190"/>
    </location>
</feature>
<protein>
    <submittedName>
        <fullName evidence="2">Uncharacterized protein</fullName>
    </submittedName>
</protein>
<sequence length="565" mass="63498">MINQDIKDSKAYKTYCDFATGKATPKKARKYKKFASPLRKLSPVVEEESAEKPKRAKKPSKKSTTVPTTGVTIRDTPSESVPKKKTPSKVDRGKGMYLLSNVALLEAAQLKKTLKKSKLETHKLYASGSDERTSTKPRVPDVPKYLSESENESWGDSSDDDDNDDDSNEVTKDDDNDDVDSDADGDNEASDSDKTDFDKDESLNLNQNDDEEEENEEEYVRTPGSFDFNDDEEEYQELYKDVNTKYEQVKEDEHVTLTTVHDTQKTEGPMQSLSVSYDFANQFLNLDNIPPTDTEVISMMNVKVRHVEPSTQNLPLLNIHVKVIPETSTTAGPTISLTIPPITHLQQQSAPTPTPAPTTATTTTSVPALPDFSSLFGFDQRVSALEKELSQFKQADYSTQLLEMIKLQIPAIMDAQLSTRLEDSIKKSFRSYTAEFEKKAKDERKRYTDLVEKSVKDIIKDEVKSQLPQILPKEVSGYATPVIQSSVTESLENIVLAKSSSQPKSTYEAVASLTEFELKKILLDKIQKSKSYQGAQEHKDLYDALVKSYKLDKDLFDSYGKVYLL</sequence>
<feature type="compositionally biased region" description="Low complexity" evidence="1">
    <location>
        <begin position="62"/>
        <end position="72"/>
    </location>
</feature>
<feature type="compositionally biased region" description="Acidic residues" evidence="1">
    <location>
        <begin position="208"/>
        <end position="217"/>
    </location>
</feature>
<proteinExistence type="predicted"/>
<gene>
    <name evidence="2" type="ORF">Tco_0839495</name>
</gene>
<feature type="compositionally biased region" description="Basic and acidic residues" evidence="1">
    <location>
        <begin position="191"/>
        <end position="202"/>
    </location>
</feature>
<evidence type="ECO:0000313" key="3">
    <source>
        <dbReference type="Proteomes" id="UP001151760"/>
    </source>
</evidence>
<reference evidence="2" key="2">
    <citation type="submission" date="2022-01" db="EMBL/GenBank/DDBJ databases">
        <authorList>
            <person name="Yamashiro T."/>
            <person name="Shiraishi A."/>
            <person name="Satake H."/>
            <person name="Nakayama K."/>
        </authorList>
    </citation>
    <scope>NUCLEOTIDE SEQUENCE</scope>
</reference>
<feature type="region of interest" description="Disordered" evidence="1">
    <location>
        <begin position="34"/>
        <end position="95"/>
    </location>
</feature>
<evidence type="ECO:0000256" key="1">
    <source>
        <dbReference type="SAM" id="MobiDB-lite"/>
    </source>
</evidence>
<reference evidence="2" key="1">
    <citation type="journal article" date="2022" name="Int. J. Mol. Sci.">
        <title>Draft Genome of Tanacetum Coccineum: Genomic Comparison of Closely Related Tanacetum-Family Plants.</title>
        <authorList>
            <person name="Yamashiro T."/>
            <person name="Shiraishi A."/>
            <person name="Nakayama K."/>
            <person name="Satake H."/>
        </authorList>
    </citation>
    <scope>NUCLEOTIDE SEQUENCE</scope>
</reference>
<feature type="region of interest" description="Disordered" evidence="1">
    <location>
        <begin position="115"/>
        <end position="230"/>
    </location>
</feature>
<dbReference type="Proteomes" id="UP001151760">
    <property type="component" value="Unassembled WGS sequence"/>
</dbReference>